<dbReference type="EMBL" id="VLNR01000002">
    <property type="protein sequence ID" value="TSE11254.1"/>
    <property type="molecule type" value="Genomic_DNA"/>
</dbReference>
<organism evidence="1 2">
    <name type="scientific">Aquimarina algiphila</name>
    <dbReference type="NCBI Taxonomy" id="2047982"/>
    <lineage>
        <taxon>Bacteria</taxon>
        <taxon>Pseudomonadati</taxon>
        <taxon>Bacteroidota</taxon>
        <taxon>Flavobacteriia</taxon>
        <taxon>Flavobacteriales</taxon>
        <taxon>Flavobacteriaceae</taxon>
        <taxon>Aquimarina</taxon>
    </lineage>
</organism>
<dbReference type="Proteomes" id="UP000318833">
    <property type="component" value="Unassembled WGS sequence"/>
</dbReference>
<dbReference type="AlphaFoldDB" id="A0A554VRG5"/>
<accession>A0A554VRG5</accession>
<comment type="caution">
    <text evidence="1">The sequence shown here is derived from an EMBL/GenBank/DDBJ whole genome shotgun (WGS) entry which is preliminary data.</text>
</comment>
<gene>
    <name evidence="1" type="ORF">FOF46_01100</name>
</gene>
<evidence type="ECO:0000313" key="2">
    <source>
        <dbReference type="Proteomes" id="UP000318833"/>
    </source>
</evidence>
<sequence length="126" mass="14452">METRASRILKEVLKYTGARTINALAEIIEVKRDRLYKIEKGETSAISENLIKIIVKRYPEINSQYLRGNVDINDMVLSDIKDINASRNLLINDIPTKEDLIILNQQKILSNQEEILDLLNKKSGDL</sequence>
<name>A0A554VRG5_9FLAO</name>
<dbReference type="RefSeq" id="WP_143915178.1">
    <property type="nucleotide sequence ID" value="NZ_CANMXV010000003.1"/>
</dbReference>
<proteinExistence type="predicted"/>
<reference evidence="1 2" key="1">
    <citation type="submission" date="2019-07" db="EMBL/GenBank/DDBJ databases">
        <title>The draft genome sequence of Aquimarina algiphila M91.</title>
        <authorList>
            <person name="Meng X."/>
        </authorList>
    </citation>
    <scope>NUCLEOTIDE SEQUENCE [LARGE SCALE GENOMIC DNA]</scope>
    <source>
        <strain evidence="1 2">M91</strain>
    </source>
</reference>
<protein>
    <submittedName>
        <fullName evidence="1">Uncharacterized protein</fullName>
    </submittedName>
</protein>
<evidence type="ECO:0000313" key="1">
    <source>
        <dbReference type="EMBL" id="TSE11254.1"/>
    </source>
</evidence>
<keyword evidence="2" id="KW-1185">Reference proteome</keyword>